<dbReference type="Pfam" id="PF03883">
    <property type="entry name" value="H2O2_YaaD"/>
    <property type="match status" value="1"/>
</dbReference>
<dbReference type="GO" id="GO:0005829">
    <property type="term" value="C:cytosol"/>
    <property type="evidence" value="ECO:0007669"/>
    <property type="project" value="TreeGrafter"/>
</dbReference>
<reference evidence="1 2" key="1">
    <citation type="submission" date="2018-06" db="EMBL/GenBank/DDBJ databases">
        <authorList>
            <consortium name="Pathogen Informatics"/>
            <person name="Doyle S."/>
        </authorList>
    </citation>
    <scope>NUCLEOTIDE SEQUENCE [LARGE SCALE GENOMIC DNA]</scope>
    <source>
        <strain evidence="1 2">NCTC12264</strain>
    </source>
</reference>
<organism evidence="1 2">
    <name type="scientific">Campylobacter upsaliensis</name>
    <dbReference type="NCBI Taxonomy" id="28080"/>
    <lineage>
        <taxon>Bacteria</taxon>
        <taxon>Pseudomonadati</taxon>
        <taxon>Campylobacterota</taxon>
        <taxon>Epsilonproteobacteria</taxon>
        <taxon>Campylobacterales</taxon>
        <taxon>Campylobacteraceae</taxon>
        <taxon>Campylobacter</taxon>
    </lineage>
</organism>
<accession>A0A381EH65</accession>
<evidence type="ECO:0000313" key="1">
    <source>
        <dbReference type="EMBL" id="SUX26341.1"/>
    </source>
</evidence>
<dbReference type="PANTHER" id="PTHR30283">
    <property type="entry name" value="PEROXIDE STRESS RESPONSE PROTEIN YAAA"/>
    <property type="match status" value="1"/>
</dbReference>
<gene>
    <name evidence="1" type="ORF">NCTC12264_00563</name>
</gene>
<proteinExistence type="predicted"/>
<protein>
    <submittedName>
        <fullName evidence="1">UPF0246 protein YaaA</fullName>
    </submittedName>
</protein>
<name>A0A381EH65_CAMUP</name>
<dbReference type="RefSeq" id="WP_115629358.1">
    <property type="nucleotide sequence ID" value="NZ_JANKIR010000006.1"/>
</dbReference>
<dbReference type="EMBL" id="UFUZ01000001">
    <property type="protein sequence ID" value="SUX26341.1"/>
    <property type="molecule type" value="Genomic_DNA"/>
</dbReference>
<sequence length="244" mass="28704">MKILFSPSESKDLNCSLSPFDESSFIFRELFKFRLEALKNYENYIKNATQEDLQKLFGVKNPPQEFLQDLKNAPTKYAIELYTGVSYEFLDYQNLEQKAKNYILENTLIFSNLFGVIRACDTLPFYKFKQGAKLKDFNVEYFYKKHFSKTLDKFLNEEEVLDLRAGFYDKFYTPKKKVSTYKFLKNGKIVSHYAKAYRGILLRIAAQNQALSNKELLAKLPSNLKLKDIKEFKLKEEITLEIVD</sequence>
<dbReference type="Proteomes" id="UP000254161">
    <property type="component" value="Unassembled WGS sequence"/>
</dbReference>
<dbReference type="AlphaFoldDB" id="A0A381EH65"/>
<dbReference type="InterPro" id="IPR005583">
    <property type="entry name" value="YaaA"/>
</dbReference>
<evidence type="ECO:0000313" key="2">
    <source>
        <dbReference type="Proteomes" id="UP000254161"/>
    </source>
</evidence>
<dbReference type="GO" id="GO:0033194">
    <property type="term" value="P:response to hydroperoxide"/>
    <property type="evidence" value="ECO:0007669"/>
    <property type="project" value="TreeGrafter"/>
</dbReference>
<dbReference type="PANTHER" id="PTHR30283:SF4">
    <property type="entry name" value="PEROXIDE STRESS RESISTANCE PROTEIN YAAA"/>
    <property type="match status" value="1"/>
</dbReference>